<feature type="region of interest" description="Disordered" evidence="1">
    <location>
        <begin position="1"/>
        <end position="21"/>
    </location>
</feature>
<comment type="caution">
    <text evidence="2">The sequence shown here is derived from an EMBL/GenBank/DDBJ whole genome shotgun (WGS) entry which is preliminary data.</text>
</comment>
<dbReference type="AlphaFoldDB" id="A0A1Q5T2Q1"/>
<name>A0A1Q5T2Q1_9EURO</name>
<gene>
    <name evidence="2" type="ORF">PENSUB_11785</name>
</gene>
<organism evidence="2 3">
    <name type="scientific">Penicillium subrubescens</name>
    <dbReference type="NCBI Taxonomy" id="1316194"/>
    <lineage>
        <taxon>Eukaryota</taxon>
        <taxon>Fungi</taxon>
        <taxon>Dikarya</taxon>
        <taxon>Ascomycota</taxon>
        <taxon>Pezizomycotina</taxon>
        <taxon>Eurotiomycetes</taxon>
        <taxon>Eurotiomycetidae</taxon>
        <taxon>Eurotiales</taxon>
        <taxon>Aspergillaceae</taxon>
        <taxon>Penicillium</taxon>
    </lineage>
</organism>
<sequence length="73" mass="8151">MLSNSMRATRKGAQKPDLGHIQYDDDGCERKELKSSCGTATMQCEMGLELAAAPDAKLYNFYTNLYNELSSHM</sequence>
<evidence type="ECO:0000313" key="2">
    <source>
        <dbReference type="EMBL" id="OKO94518.1"/>
    </source>
</evidence>
<evidence type="ECO:0000313" key="3">
    <source>
        <dbReference type="Proteomes" id="UP000186955"/>
    </source>
</evidence>
<dbReference type="Proteomes" id="UP000186955">
    <property type="component" value="Unassembled WGS sequence"/>
</dbReference>
<proteinExistence type="predicted"/>
<keyword evidence="3" id="KW-1185">Reference proteome</keyword>
<reference evidence="2 3" key="1">
    <citation type="submission" date="2016-10" db="EMBL/GenBank/DDBJ databases">
        <title>Genome sequence of the ascomycete fungus Penicillium subrubescens.</title>
        <authorList>
            <person name="De Vries R.P."/>
            <person name="Peng M."/>
            <person name="Dilokpimol A."/>
            <person name="Hilden K."/>
            <person name="Makela M.R."/>
            <person name="Grigoriev I."/>
            <person name="Riley R."/>
            <person name="Granchi Z."/>
        </authorList>
    </citation>
    <scope>NUCLEOTIDE SEQUENCE [LARGE SCALE GENOMIC DNA]</scope>
    <source>
        <strain evidence="2 3">CBS 132785</strain>
    </source>
</reference>
<accession>A0A1Q5T2Q1</accession>
<evidence type="ECO:0000256" key="1">
    <source>
        <dbReference type="SAM" id="MobiDB-lite"/>
    </source>
</evidence>
<dbReference type="EMBL" id="MNBE01000719">
    <property type="protein sequence ID" value="OKO94518.1"/>
    <property type="molecule type" value="Genomic_DNA"/>
</dbReference>
<protein>
    <submittedName>
        <fullName evidence="2">Uncharacterized protein</fullName>
    </submittedName>
</protein>